<dbReference type="GO" id="GO:0050660">
    <property type="term" value="F:flavin adenine dinucleotide binding"/>
    <property type="evidence" value="ECO:0007669"/>
    <property type="project" value="InterPro"/>
</dbReference>
<dbReference type="RefSeq" id="WP_125430115.1">
    <property type="nucleotide sequence ID" value="NZ_RWIS01000007.1"/>
</dbReference>
<dbReference type="SUPFAM" id="SSF56645">
    <property type="entry name" value="Acyl-CoA dehydrogenase NM domain-like"/>
    <property type="match status" value="1"/>
</dbReference>
<protein>
    <submittedName>
        <fullName evidence="4">Acyl-CoA dehydrogenase</fullName>
    </submittedName>
</protein>
<dbReference type="Gene3D" id="2.40.110.10">
    <property type="entry name" value="Butyryl-CoA Dehydrogenase, subunit A, domain 2"/>
    <property type="match status" value="1"/>
</dbReference>
<feature type="domain" description="Acyl-CoA dehydrogenase/oxidase N-terminal" evidence="2">
    <location>
        <begin position="30"/>
        <end position="118"/>
    </location>
</feature>
<dbReference type="InterPro" id="IPR036250">
    <property type="entry name" value="AcylCo_DH-like_C"/>
</dbReference>
<evidence type="ECO:0000313" key="4">
    <source>
        <dbReference type="EMBL" id="RSK32353.1"/>
    </source>
</evidence>
<feature type="domain" description="Acyl-CoA dehydrogenase C-terminal" evidence="3">
    <location>
        <begin position="241"/>
        <end position="353"/>
    </location>
</feature>
<keyword evidence="1" id="KW-0560">Oxidoreductase</keyword>
<dbReference type="InterPro" id="IPR013107">
    <property type="entry name" value="Acyl-CoA_DH_C"/>
</dbReference>
<evidence type="ECO:0000259" key="3">
    <source>
        <dbReference type="Pfam" id="PF08028"/>
    </source>
</evidence>
<dbReference type="InterPro" id="IPR009100">
    <property type="entry name" value="AcylCoA_DH/oxidase_NM_dom_sf"/>
</dbReference>
<dbReference type="PIRSF" id="PIRSF016578">
    <property type="entry name" value="HsaA"/>
    <property type="match status" value="1"/>
</dbReference>
<gene>
    <name evidence="4" type="ORF">EI290_11505</name>
</gene>
<dbReference type="EMBL" id="RWIS01000007">
    <property type="protein sequence ID" value="RSK32353.1"/>
    <property type="molecule type" value="Genomic_DNA"/>
</dbReference>
<accession>A0A428JI43</accession>
<organism evidence="4 5">
    <name type="scientific">Hymenobacter metallilatus</name>
    <dbReference type="NCBI Taxonomy" id="2493666"/>
    <lineage>
        <taxon>Bacteria</taxon>
        <taxon>Pseudomonadati</taxon>
        <taxon>Bacteroidota</taxon>
        <taxon>Cytophagia</taxon>
        <taxon>Cytophagales</taxon>
        <taxon>Hymenobacteraceae</taxon>
        <taxon>Hymenobacter</taxon>
    </lineage>
</organism>
<evidence type="ECO:0000259" key="2">
    <source>
        <dbReference type="Pfam" id="PF02771"/>
    </source>
</evidence>
<dbReference type="OrthoDB" id="571684at2"/>
<dbReference type="AlphaFoldDB" id="A0A428JI43"/>
<evidence type="ECO:0000256" key="1">
    <source>
        <dbReference type="ARBA" id="ARBA00023002"/>
    </source>
</evidence>
<sequence length="385" mass="42100">MPAPDTATFLCFSPTTAEASAAALAPRLFAQAPHTDVEGRFPTAEFDWLREAGLLTAPLPIDLGGAGLHERAHTYELLSTLRHIGRGNLAVGRLYEGHVNALQLFQRFGRPGQVARWASEAGLGHLFGVWNTEAQDGVKLEPLPDGRYRLHGRKTFASGAGSVTRPLLTAALPEGGWQMLILPADVQIPQYQPEFWQPLGMRASASFGVDFAGLEVDEEDLLGQPGDYYRQPWFSGGAIRFAAVQLGGAEAVFDETRRFLRGLQRTTDPYQRQRLGEMSLLVASGQHWLRAAAEVAARPAADAEAETTVAHANLVRSAIEAICLQVLPLAERCVGARGLLRPEPFERLHRDLTHYLRQPAPDAALADAGRYALENGEPAYQLWEK</sequence>
<dbReference type="Proteomes" id="UP000280066">
    <property type="component" value="Unassembled WGS sequence"/>
</dbReference>
<proteinExistence type="predicted"/>
<dbReference type="Pfam" id="PF08028">
    <property type="entry name" value="Acyl-CoA_dh_2"/>
    <property type="match status" value="1"/>
</dbReference>
<dbReference type="GO" id="GO:0003995">
    <property type="term" value="F:acyl-CoA dehydrogenase activity"/>
    <property type="evidence" value="ECO:0007669"/>
    <property type="project" value="TreeGrafter"/>
</dbReference>
<reference evidence="4 5" key="1">
    <citation type="submission" date="2018-12" db="EMBL/GenBank/DDBJ databases">
        <authorList>
            <person name="Feng G."/>
            <person name="Zhu H."/>
        </authorList>
    </citation>
    <scope>NUCLEOTIDE SEQUENCE [LARGE SCALE GENOMIC DNA]</scope>
    <source>
        <strain evidence="4 5">9PBR-2</strain>
    </source>
</reference>
<evidence type="ECO:0000313" key="5">
    <source>
        <dbReference type="Proteomes" id="UP000280066"/>
    </source>
</evidence>
<dbReference type="InterPro" id="IPR037069">
    <property type="entry name" value="AcylCoA_DH/ox_N_sf"/>
</dbReference>
<dbReference type="InterPro" id="IPR046373">
    <property type="entry name" value="Acyl-CoA_Oxase/DH_mid-dom_sf"/>
</dbReference>
<dbReference type="PANTHER" id="PTHR43884">
    <property type="entry name" value="ACYL-COA DEHYDROGENASE"/>
    <property type="match status" value="1"/>
</dbReference>
<name>A0A428JI43_9BACT</name>
<keyword evidence="5" id="KW-1185">Reference proteome</keyword>
<dbReference type="InterPro" id="IPR013786">
    <property type="entry name" value="AcylCoA_DH/ox_N"/>
</dbReference>
<comment type="caution">
    <text evidence="4">The sequence shown here is derived from an EMBL/GenBank/DDBJ whole genome shotgun (WGS) entry which is preliminary data.</text>
</comment>
<dbReference type="PANTHER" id="PTHR43884:SF12">
    <property type="entry name" value="ISOVALERYL-COA DEHYDROGENASE, MITOCHONDRIAL-RELATED"/>
    <property type="match status" value="1"/>
</dbReference>
<dbReference type="Gene3D" id="1.10.540.10">
    <property type="entry name" value="Acyl-CoA dehydrogenase/oxidase, N-terminal domain"/>
    <property type="match status" value="1"/>
</dbReference>
<dbReference type="SUPFAM" id="SSF47203">
    <property type="entry name" value="Acyl-CoA dehydrogenase C-terminal domain-like"/>
    <property type="match status" value="1"/>
</dbReference>
<dbReference type="Pfam" id="PF02771">
    <property type="entry name" value="Acyl-CoA_dh_N"/>
    <property type="match status" value="1"/>
</dbReference>
<dbReference type="Gene3D" id="1.20.140.10">
    <property type="entry name" value="Butyryl-CoA Dehydrogenase, subunit A, domain 3"/>
    <property type="match status" value="1"/>
</dbReference>